<keyword evidence="1" id="KW-0251">Elongation factor</keyword>
<dbReference type="InterPro" id="IPR007411">
    <property type="entry name" value="EpmC"/>
</dbReference>
<dbReference type="EC" id="1.14.-.-" evidence="1"/>
<accession>A0A1T4N5H3</accession>
<reference evidence="1 2" key="1">
    <citation type="submission" date="2017-02" db="EMBL/GenBank/DDBJ databases">
        <authorList>
            <person name="Peterson S.W."/>
        </authorList>
    </citation>
    <scope>NUCLEOTIDE SEQUENCE [LARGE SCALE GENOMIC DNA]</scope>
    <source>
        <strain evidence="1 2">CECT 9189</strain>
    </source>
</reference>
<proteinExistence type="predicted"/>
<dbReference type="GO" id="GO:0016491">
    <property type="term" value="F:oxidoreductase activity"/>
    <property type="evidence" value="ECO:0007669"/>
    <property type="project" value="UniProtKB-KW"/>
</dbReference>
<dbReference type="Pfam" id="PF04315">
    <property type="entry name" value="EpmC"/>
    <property type="match status" value="1"/>
</dbReference>
<organism evidence="1 2">
    <name type="scientific">Photobacterium toruni</name>
    <dbReference type="NCBI Taxonomy" id="1935446"/>
    <lineage>
        <taxon>Bacteria</taxon>
        <taxon>Pseudomonadati</taxon>
        <taxon>Pseudomonadota</taxon>
        <taxon>Gammaproteobacteria</taxon>
        <taxon>Vibrionales</taxon>
        <taxon>Vibrionaceae</taxon>
        <taxon>Photobacterium</taxon>
    </lineage>
</organism>
<dbReference type="AlphaFoldDB" id="A0A1T4N5H3"/>
<keyword evidence="1" id="KW-0560">Oxidoreductase</keyword>
<dbReference type="Proteomes" id="UP000191116">
    <property type="component" value="Unassembled WGS sequence"/>
</dbReference>
<gene>
    <name evidence="1" type="primary">epmC</name>
    <name evidence="1" type="ORF">CZ814_00588</name>
</gene>
<dbReference type="GO" id="GO:0003746">
    <property type="term" value="F:translation elongation factor activity"/>
    <property type="evidence" value="ECO:0007669"/>
    <property type="project" value="UniProtKB-KW"/>
</dbReference>
<evidence type="ECO:0000313" key="1">
    <source>
        <dbReference type="EMBL" id="SJZ74138.1"/>
    </source>
</evidence>
<name>A0A1T4N5H3_9GAMM</name>
<dbReference type="EMBL" id="FUWP01000002">
    <property type="protein sequence ID" value="SJZ74138.1"/>
    <property type="molecule type" value="Genomic_DNA"/>
</dbReference>
<keyword evidence="1" id="KW-0648">Protein biosynthesis</keyword>
<sequence>MQMNKMKLDTNHDYNDLIRLFNSVFLDHLNTELLLGGDEPIYLPASEERPHHQIIFARGYYASAMHELGHWCIAGEARRLLEDYGYWYQPDGRSAEVQAAFEVVEIKPQAIEWILSASCGFKYQVSCDNLSGNCEPDRVGFTLKVRQQVISYLTNGIPERAKVLSDAFRDFYSIAPLTAADFAKPIPLTDYS</sequence>
<evidence type="ECO:0000313" key="2">
    <source>
        <dbReference type="Proteomes" id="UP000191116"/>
    </source>
</evidence>
<protein>
    <submittedName>
        <fullName evidence="1">Elongation factor P hydroxylase</fullName>
        <ecNumber evidence="1">1.14.-.-</ecNumber>
    </submittedName>
</protein>